<dbReference type="InterPro" id="IPR001547">
    <property type="entry name" value="Glyco_hydro_5"/>
</dbReference>
<evidence type="ECO:0000313" key="9">
    <source>
        <dbReference type="EMBL" id="SZX64228.1"/>
    </source>
</evidence>
<dbReference type="PANTHER" id="PTHR35923">
    <property type="entry name" value="MAJOR EXTRACELLULAR ENDOGLUCANASE"/>
    <property type="match status" value="1"/>
</dbReference>
<keyword evidence="6" id="KW-0624">Polysaccharide degradation</keyword>
<protein>
    <recommendedName>
        <fullName evidence="8">Glycoside hydrolase family 5 domain-containing protein</fullName>
    </recommendedName>
</protein>
<dbReference type="Pfam" id="PF00150">
    <property type="entry name" value="Cellulase"/>
    <property type="match status" value="1"/>
</dbReference>
<dbReference type="STRING" id="3088.A0A383VF90"/>
<reference evidence="9 10" key="1">
    <citation type="submission" date="2016-10" db="EMBL/GenBank/DDBJ databases">
        <authorList>
            <person name="Cai Z."/>
        </authorList>
    </citation>
    <scope>NUCLEOTIDE SEQUENCE [LARGE SCALE GENOMIC DNA]</scope>
</reference>
<evidence type="ECO:0000256" key="5">
    <source>
        <dbReference type="ARBA" id="ARBA00023295"/>
    </source>
</evidence>
<keyword evidence="7" id="KW-0812">Transmembrane</keyword>
<sequence length="757" mass="79829">MVAIHDEDGTVRLVGCAPLYRVPQTKWTPRLTVQVTLYMLMITMSMAAGGLMPWLLERFLGWSIGDNRSLAKMFAQDQGYAYDNNNTYAFCPKNARVFSYQPLARGYPAPPLAPKAGKLYDAWFHKPVVLRGVSWFGFNNAQGGPDGLWAGGSEAATDFGAIAYQLKLLGFNTIRLPFTFDGLRTHGSNLVFKCNHTDTRGLAQHATDPSASPQPDLSLVPDPPIHLPVASYHQGLCNTYMPPNTEHVIQRLLWTVQFLVANGFYVVLDYHPDASDATPLDAQDFARAWMYTWATITCLPNFASDIRGRILLDLLNEPDKAGGVGLGWAGRDGLPGLDELYLTTMDSIENITAADALYLLQGSPLSASGSSYGLSSGDGFVTDPATIQRHNLSDPRPFFNELLQREYRSRVLLGPHLYGPDSGGAAAAPAAEVLARLSSSWGRLAREGYCNGRDCMRLPVVVGEMGSRLGSSAELEYYSAVASLAQQRDSPLAGWIWWACNANSAATGGLVTDDWQEFAWPKIQFLQKHFGLQPWYSDTDSFLTSVAAQQQDAVKARAAADAAAAEEAAAAAAAAAANPALNLTTITETVVPVKAAGEGDSVGPASSSSSSSIGAGSKAGATAASSSVSAAGGRTQLADVHEAIKPAGSVAGQQAAQAAAPVQQANTADASYVQFDVQPPPAIVAGVAAASTAGSSAAAPAAAISSKLRSTQLRSQAAQAAAPAQLVDTHAKLPASLLDAGSALLLEVQGTVEEEPI</sequence>
<dbReference type="Gene3D" id="3.20.20.80">
    <property type="entry name" value="Glycosidases"/>
    <property type="match status" value="1"/>
</dbReference>
<dbReference type="InterPro" id="IPR017853">
    <property type="entry name" value="GH"/>
</dbReference>
<proteinExistence type="inferred from homology"/>
<dbReference type="GO" id="GO:0004553">
    <property type="term" value="F:hydrolase activity, hydrolyzing O-glycosyl compounds"/>
    <property type="evidence" value="ECO:0007669"/>
    <property type="project" value="InterPro"/>
</dbReference>
<keyword evidence="10" id="KW-1185">Reference proteome</keyword>
<evidence type="ECO:0000256" key="6">
    <source>
        <dbReference type="ARBA" id="ARBA00023326"/>
    </source>
</evidence>
<keyword evidence="2" id="KW-0378">Hydrolase</keyword>
<keyword evidence="7" id="KW-1133">Transmembrane helix</keyword>
<evidence type="ECO:0000256" key="4">
    <source>
        <dbReference type="ARBA" id="ARBA00023277"/>
    </source>
</evidence>
<dbReference type="Proteomes" id="UP000256970">
    <property type="component" value="Unassembled WGS sequence"/>
</dbReference>
<dbReference type="PANTHER" id="PTHR35923:SF2">
    <property type="entry name" value="ENDOGLUCANASE"/>
    <property type="match status" value="1"/>
</dbReference>
<evidence type="ECO:0000256" key="7">
    <source>
        <dbReference type="SAM" id="Phobius"/>
    </source>
</evidence>
<keyword evidence="7" id="KW-0472">Membrane</keyword>
<feature type="transmembrane region" description="Helical" evidence="7">
    <location>
        <begin position="35"/>
        <end position="56"/>
    </location>
</feature>
<evidence type="ECO:0000313" key="10">
    <source>
        <dbReference type="Proteomes" id="UP000256970"/>
    </source>
</evidence>
<dbReference type="EMBL" id="FNXT01000380">
    <property type="protein sequence ID" value="SZX64228.1"/>
    <property type="molecule type" value="Genomic_DNA"/>
</dbReference>
<keyword evidence="3" id="KW-0136">Cellulose degradation</keyword>
<evidence type="ECO:0000259" key="8">
    <source>
        <dbReference type="Pfam" id="PF00150"/>
    </source>
</evidence>
<gene>
    <name evidence="9" type="ORF">BQ4739_LOCUS4747</name>
</gene>
<evidence type="ECO:0000256" key="3">
    <source>
        <dbReference type="ARBA" id="ARBA00023001"/>
    </source>
</evidence>
<evidence type="ECO:0000256" key="2">
    <source>
        <dbReference type="ARBA" id="ARBA00022801"/>
    </source>
</evidence>
<accession>A0A383VF90</accession>
<comment type="similarity">
    <text evidence="1">Belongs to the glycosyl hydrolase 5 (cellulase A) family.</text>
</comment>
<keyword evidence="4" id="KW-0119">Carbohydrate metabolism</keyword>
<dbReference type="AlphaFoldDB" id="A0A383VF90"/>
<keyword evidence="5" id="KW-0326">Glycosidase</keyword>
<feature type="domain" description="Glycoside hydrolase family 5" evidence="8">
    <location>
        <begin position="238"/>
        <end position="499"/>
    </location>
</feature>
<name>A0A383VF90_TETOB</name>
<evidence type="ECO:0000256" key="1">
    <source>
        <dbReference type="ARBA" id="ARBA00005641"/>
    </source>
</evidence>
<organism evidence="9 10">
    <name type="scientific">Tetradesmus obliquus</name>
    <name type="common">Green alga</name>
    <name type="synonym">Acutodesmus obliquus</name>
    <dbReference type="NCBI Taxonomy" id="3088"/>
    <lineage>
        <taxon>Eukaryota</taxon>
        <taxon>Viridiplantae</taxon>
        <taxon>Chlorophyta</taxon>
        <taxon>core chlorophytes</taxon>
        <taxon>Chlorophyceae</taxon>
        <taxon>CS clade</taxon>
        <taxon>Sphaeropleales</taxon>
        <taxon>Scenedesmaceae</taxon>
        <taxon>Tetradesmus</taxon>
    </lineage>
</organism>
<dbReference type="GO" id="GO:0030245">
    <property type="term" value="P:cellulose catabolic process"/>
    <property type="evidence" value="ECO:0007669"/>
    <property type="project" value="UniProtKB-KW"/>
</dbReference>
<dbReference type="SUPFAM" id="SSF51445">
    <property type="entry name" value="(Trans)glycosidases"/>
    <property type="match status" value="1"/>
</dbReference>